<evidence type="ECO:0000256" key="5">
    <source>
        <dbReference type="ARBA" id="ARBA00022989"/>
    </source>
</evidence>
<dbReference type="RefSeq" id="WP_157899425.1">
    <property type="nucleotide sequence ID" value="NZ_CP015136.1"/>
</dbReference>
<evidence type="ECO:0000256" key="1">
    <source>
        <dbReference type="ARBA" id="ARBA00004651"/>
    </source>
</evidence>
<evidence type="ECO:0000259" key="8">
    <source>
        <dbReference type="Pfam" id="PF00924"/>
    </source>
</evidence>
<feature type="domain" description="Mechanosensitive ion channel MscS" evidence="8">
    <location>
        <begin position="112"/>
        <end position="179"/>
    </location>
</feature>
<dbReference type="SUPFAM" id="SSF50182">
    <property type="entry name" value="Sm-like ribonucleoproteins"/>
    <property type="match status" value="1"/>
</dbReference>
<evidence type="ECO:0000256" key="7">
    <source>
        <dbReference type="SAM" id="Phobius"/>
    </source>
</evidence>
<dbReference type="Pfam" id="PF21082">
    <property type="entry name" value="MS_channel_3rd"/>
    <property type="match status" value="1"/>
</dbReference>
<gene>
    <name evidence="11" type="primary">kefA_1</name>
    <name evidence="11" type="ORF">LuPra_03916</name>
</gene>
<dbReference type="GO" id="GO:0008381">
    <property type="term" value="F:mechanosensitive monoatomic ion channel activity"/>
    <property type="evidence" value="ECO:0007669"/>
    <property type="project" value="UniProtKB-ARBA"/>
</dbReference>
<keyword evidence="5 7" id="KW-1133">Transmembrane helix</keyword>
<dbReference type="EMBL" id="CP015136">
    <property type="protein sequence ID" value="AMY10677.1"/>
    <property type="molecule type" value="Genomic_DNA"/>
</dbReference>
<evidence type="ECO:0000313" key="11">
    <source>
        <dbReference type="EMBL" id="AMY10677.1"/>
    </source>
</evidence>
<dbReference type="InterPro" id="IPR011066">
    <property type="entry name" value="MscS_channel_C_sf"/>
</dbReference>
<evidence type="ECO:0000256" key="6">
    <source>
        <dbReference type="ARBA" id="ARBA00023136"/>
    </source>
</evidence>
<feature type="transmembrane region" description="Helical" evidence="7">
    <location>
        <begin position="95"/>
        <end position="125"/>
    </location>
</feature>
<feature type="domain" description="Mechanosensitive ion channel MscS C-terminal" evidence="9">
    <location>
        <begin position="190"/>
        <end position="269"/>
    </location>
</feature>
<dbReference type="Pfam" id="PF21088">
    <property type="entry name" value="MS_channel_1st"/>
    <property type="match status" value="1"/>
</dbReference>
<dbReference type="Pfam" id="PF00924">
    <property type="entry name" value="MS_channel_2nd"/>
    <property type="match status" value="1"/>
</dbReference>
<evidence type="ECO:0000259" key="10">
    <source>
        <dbReference type="Pfam" id="PF21088"/>
    </source>
</evidence>
<protein>
    <submittedName>
        <fullName evidence="11">Potassium efflux system KefA</fullName>
    </submittedName>
</protein>
<dbReference type="InterPro" id="IPR023408">
    <property type="entry name" value="MscS_beta-dom_sf"/>
</dbReference>
<dbReference type="OrthoDB" id="9809206at2"/>
<keyword evidence="4 7" id="KW-0812">Transmembrane</keyword>
<accession>A0A143PPP5</accession>
<dbReference type="Gene3D" id="3.30.70.100">
    <property type="match status" value="1"/>
</dbReference>
<organism evidence="11 12">
    <name type="scientific">Luteitalea pratensis</name>
    <dbReference type="NCBI Taxonomy" id="1855912"/>
    <lineage>
        <taxon>Bacteria</taxon>
        <taxon>Pseudomonadati</taxon>
        <taxon>Acidobacteriota</taxon>
        <taxon>Vicinamibacteria</taxon>
        <taxon>Vicinamibacterales</taxon>
        <taxon>Vicinamibacteraceae</taxon>
        <taxon>Luteitalea</taxon>
    </lineage>
</organism>
<dbReference type="Proteomes" id="UP000076079">
    <property type="component" value="Chromosome"/>
</dbReference>
<dbReference type="InterPro" id="IPR049278">
    <property type="entry name" value="MS_channel_C"/>
</dbReference>
<dbReference type="PANTHER" id="PTHR30347:SF1">
    <property type="entry name" value="MECHANOSENSITIVE CHANNEL MSCK"/>
    <property type="match status" value="1"/>
</dbReference>
<keyword evidence="3" id="KW-1003">Cell membrane</keyword>
<keyword evidence="6 7" id="KW-0472">Membrane</keyword>
<reference evidence="12" key="2">
    <citation type="submission" date="2016-04" db="EMBL/GenBank/DDBJ databases">
        <title>First Complete Genome Sequence of a Subdivision 6 Acidobacterium.</title>
        <authorList>
            <person name="Huang S."/>
            <person name="Vieira S."/>
            <person name="Bunk B."/>
            <person name="Riedel T."/>
            <person name="Sproeer C."/>
            <person name="Overmann J."/>
        </authorList>
    </citation>
    <scope>NUCLEOTIDE SEQUENCE [LARGE SCALE GENOMIC DNA]</scope>
    <source>
        <strain evidence="12">DSM 100886 HEG_-6_39</strain>
    </source>
</reference>
<dbReference type="InterPro" id="IPR052702">
    <property type="entry name" value="MscS-like_channel"/>
</dbReference>
<dbReference type="Gene3D" id="2.30.30.60">
    <property type="match status" value="1"/>
</dbReference>
<comment type="subcellular location">
    <subcellularLocation>
        <location evidence="1">Cell membrane</location>
        <topology evidence="1">Multi-pass membrane protein</topology>
    </subcellularLocation>
</comment>
<feature type="transmembrane region" description="Helical" evidence="7">
    <location>
        <begin position="68"/>
        <end position="89"/>
    </location>
</feature>
<evidence type="ECO:0000256" key="4">
    <source>
        <dbReference type="ARBA" id="ARBA00022692"/>
    </source>
</evidence>
<evidence type="ECO:0000313" key="12">
    <source>
        <dbReference type="Proteomes" id="UP000076079"/>
    </source>
</evidence>
<keyword evidence="12" id="KW-1185">Reference proteome</keyword>
<dbReference type="AlphaFoldDB" id="A0A143PPP5"/>
<evidence type="ECO:0000256" key="3">
    <source>
        <dbReference type="ARBA" id="ARBA00022475"/>
    </source>
</evidence>
<sequence>MQPFAEGWRRLEAFLTSGIAGSEFTPLRLLTVLVLVTVLVWVTRRVTRWLIEHVLARRGFDIGMREGLGAIVRYVVISLGALVILQAAGIDLTSLNVLVGAIGVGLGFGLQNITSNFFSGLILLFERPIRIGDRVEISGCVGEVKEIAARATTLVTDENVAIIVPNSQFVSERVTNWSRPGTLTAYIVPFFVSHESDPERVQQVLLAAASQHRNVLQNPAPEVEFVEAGMGALRFHLQVWSTEHLKTSGTLKSDLNFEVWRQLAAAGVTISPVHRVLPAGVPLAQRSST</sequence>
<evidence type="ECO:0000256" key="2">
    <source>
        <dbReference type="ARBA" id="ARBA00008017"/>
    </source>
</evidence>
<feature type="transmembrane region" description="Helical" evidence="7">
    <location>
        <begin position="27"/>
        <end position="47"/>
    </location>
</feature>
<dbReference type="InterPro" id="IPR049142">
    <property type="entry name" value="MS_channel_1st"/>
</dbReference>
<dbReference type="SUPFAM" id="SSF82861">
    <property type="entry name" value="Mechanosensitive channel protein MscS (YggB), transmembrane region"/>
    <property type="match status" value="1"/>
</dbReference>
<dbReference type="PATRIC" id="fig|1813736.3.peg.4134"/>
<dbReference type="PANTHER" id="PTHR30347">
    <property type="entry name" value="POTASSIUM CHANNEL RELATED"/>
    <property type="match status" value="1"/>
</dbReference>
<dbReference type="InterPro" id="IPR006685">
    <property type="entry name" value="MscS_channel_2nd"/>
</dbReference>
<name>A0A143PPP5_LUTPR</name>
<dbReference type="InterPro" id="IPR011014">
    <property type="entry name" value="MscS_channel_TM-2"/>
</dbReference>
<dbReference type="SUPFAM" id="SSF82689">
    <property type="entry name" value="Mechanosensitive channel protein MscS (YggB), C-terminal domain"/>
    <property type="match status" value="1"/>
</dbReference>
<reference evidence="11 12" key="1">
    <citation type="journal article" date="2016" name="Genome Announc.">
        <title>First Complete Genome Sequence of a Subdivision 6 Acidobacterium Strain.</title>
        <authorList>
            <person name="Huang S."/>
            <person name="Vieira S."/>
            <person name="Bunk B."/>
            <person name="Riedel T."/>
            <person name="Sproer C."/>
            <person name="Overmann J."/>
        </authorList>
    </citation>
    <scope>NUCLEOTIDE SEQUENCE [LARGE SCALE GENOMIC DNA]</scope>
    <source>
        <strain evidence="12">DSM 100886 HEG_-6_39</strain>
    </source>
</reference>
<dbReference type="InterPro" id="IPR010920">
    <property type="entry name" value="LSM_dom_sf"/>
</dbReference>
<comment type="similarity">
    <text evidence="2">Belongs to the MscS (TC 1.A.23) family.</text>
</comment>
<evidence type="ECO:0000259" key="9">
    <source>
        <dbReference type="Pfam" id="PF21082"/>
    </source>
</evidence>
<dbReference type="KEGG" id="abac:LuPra_03916"/>
<dbReference type="STRING" id="1855912.LuPra_03916"/>
<feature type="domain" description="Mechanosensitive ion channel transmembrane helices 2/3" evidence="10">
    <location>
        <begin position="71"/>
        <end position="111"/>
    </location>
</feature>
<proteinExistence type="inferred from homology"/>
<dbReference type="GO" id="GO:0005886">
    <property type="term" value="C:plasma membrane"/>
    <property type="evidence" value="ECO:0007669"/>
    <property type="project" value="UniProtKB-SubCell"/>
</dbReference>
<dbReference type="Gene3D" id="1.10.287.1260">
    <property type="match status" value="1"/>
</dbReference>